<evidence type="ECO:0000256" key="9">
    <source>
        <dbReference type="ARBA" id="ARBA00022824"/>
    </source>
</evidence>
<dbReference type="PROSITE" id="PS51720">
    <property type="entry name" value="G_AIG1"/>
    <property type="match status" value="1"/>
</dbReference>
<dbReference type="Gene3D" id="3.40.50.300">
    <property type="entry name" value="P-loop containing nucleotide triphosphate hydrolases"/>
    <property type="match status" value="1"/>
</dbReference>
<feature type="domain" description="AIG1-type G" evidence="16">
    <location>
        <begin position="7"/>
        <end position="203"/>
    </location>
</feature>
<dbReference type="GO" id="GO:0005794">
    <property type="term" value="C:Golgi apparatus"/>
    <property type="evidence" value="ECO:0007669"/>
    <property type="project" value="UniProtKB-SubCell"/>
</dbReference>
<dbReference type="Proteomes" id="UP000822369">
    <property type="component" value="Chromosome 11"/>
</dbReference>
<dbReference type="PANTHER" id="PTHR10903:SF170">
    <property type="entry name" value="GTPASE IMAP FAMILY MEMBER 7"/>
    <property type="match status" value="1"/>
</dbReference>
<evidence type="ECO:0000256" key="2">
    <source>
        <dbReference type="ARBA" id="ARBA00004240"/>
    </source>
</evidence>
<dbReference type="OMA" id="FTWWETH"/>
<dbReference type="GO" id="GO:0005525">
    <property type="term" value="F:GTP binding"/>
    <property type="evidence" value="ECO:0007669"/>
    <property type="project" value="UniProtKB-KW"/>
</dbReference>
<dbReference type="FunFam" id="3.40.50.300:FF:000536">
    <property type="entry name" value="GTPase IMAP family member 8"/>
    <property type="match status" value="1"/>
</dbReference>
<evidence type="ECO:0000256" key="14">
    <source>
        <dbReference type="ARBA" id="ARBA00073539"/>
    </source>
</evidence>
<organism evidence="17 18">
    <name type="scientific">Nothobranchius furzeri</name>
    <name type="common">Turquoise killifish</name>
    <dbReference type="NCBI Taxonomy" id="105023"/>
    <lineage>
        <taxon>Eukaryota</taxon>
        <taxon>Metazoa</taxon>
        <taxon>Chordata</taxon>
        <taxon>Craniata</taxon>
        <taxon>Vertebrata</taxon>
        <taxon>Euteleostomi</taxon>
        <taxon>Actinopterygii</taxon>
        <taxon>Neopterygii</taxon>
        <taxon>Teleostei</taxon>
        <taxon>Neoteleostei</taxon>
        <taxon>Acanthomorphata</taxon>
        <taxon>Ovalentaria</taxon>
        <taxon>Atherinomorphae</taxon>
        <taxon>Cyprinodontiformes</taxon>
        <taxon>Nothobranchiidae</taxon>
        <taxon>Nothobranchius</taxon>
    </lineage>
</organism>
<comment type="function">
    <text evidence="13">Exerts an anti-apoptotic effect in the immune system and is involved in responses to infections.</text>
</comment>
<dbReference type="AlphaFoldDB" id="A0A9D2Y1D1"/>
<evidence type="ECO:0000313" key="17">
    <source>
        <dbReference type="EMBL" id="KAF7212371.1"/>
    </source>
</evidence>
<dbReference type="EMBL" id="JAAVVJ010000011">
    <property type="protein sequence ID" value="KAF7212371.1"/>
    <property type="molecule type" value="Genomic_DNA"/>
</dbReference>
<evidence type="ECO:0000256" key="3">
    <source>
        <dbReference type="ARBA" id="ARBA00004514"/>
    </source>
</evidence>
<sequence length="208" mass="23325">MASKMPRSDLRVVLVGQERVGKSSAGNTILGKKRFDSQLSSGPLTLSCKKMEGEVLGHKVSVVDTPGLFSSQLSADKVKENLLEAVQMSSPGPHIFLVTIQLGRFTPPEYKSMETLEKMLSSDVSKHTMVLFTYGERLEDTTIEDFISEDTNLQKLLKKCSGLYQVFNNKQMEDRKQVQDLLNKINDISKDGSLTYERRPQSQRCVMS</sequence>
<evidence type="ECO:0000256" key="1">
    <source>
        <dbReference type="ARBA" id="ARBA00004173"/>
    </source>
</evidence>
<evidence type="ECO:0000256" key="12">
    <source>
        <dbReference type="ARBA" id="ARBA00023134"/>
    </source>
</evidence>
<dbReference type="GO" id="GO:0005829">
    <property type="term" value="C:cytosol"/>
    <property type="evidence" value="ECO:0007669"/>
    <property type="project" value="UniProtKB-SubCell"/>
</dbReference>
<dbReference type="SUPFAM" id="SSF52540">
    <property type="entry name" value="P-loop containing nucleoside triphosphate hydrolases"/>
    <property type="match status" value="1"/>
</dbReference>
<dbReference type="GO" id="GO:0005783">
    <property type="term" value="C:endoplasmic reticulum"/>
    <property type="evidence" value="ECO:0007669"/>
    <property type="project" value="UniProtKB-SubCell"/>
</dbReference>
<evidence type="ECO:0000256" key="13">
    <source>
        <dbReference type="ARBA" id="ARBA00056809"/>
    </source>
</evidence>
<name>A0A9D2Y1D1_NOTFU</name>
<dbReference type="GO" id="GO:0005739">
    <property type="term" value="C:mitochondrion"/>
    <property type="evidence" value="ECO:0007669"/>
    <property type="project" value="UniProtKB-SubCell"/>
</dbReference>
<keyword evidence="6" id="KW-0963">Cytoplasm</keyword>
<dbReference type="Pfam" id="PF04548">
    <property type="entry name" value="AIG1"/>
    <property type="match status" value="1"/>
</dbReference>
<dbReference type="PANTHER" id="PTHR10903">
    <property type="entry name" value="GTPASE, IMAP FAMILY MEMBER-RELATED"/>
    <property type="match status" value="1"/>
</dbReference>
<evidence type="ECO:0000256" key="11">
    <source>
        <dbReference type="ARBA" id="ARBA00023128"/>
    </source>
</evidence>
<keyword evidence="10" id="KW-0333">Golgi apparatus</keyword>
<keyword evidence="8" id="KW-0547">Nucleotide-binding</keyword>
<comment type="caution">
    <text evidence="17">The sequence shown here is derived from an EMBL/GenBank/DDBJ whole genome shotgun (WGS) entry which is preliminary data.</text>
</comment>
<evidence type="ECO:0000259" key="16">
    <source>
        <dbReference type="PROSITE" id="PS51720"/>
    </source>
</evidence>
<keyword evidence="12" id="KW-0342">GTP-binding</keyword>
<proteinExistence type="inferred from homology"/>
<protein>
    <recommendedName>
        <fullName evidence="14">GTPase IMAP family member 8</fullName>
    </recommendedName>
    <alternativeName>
        <fullName evidence="15">Immune-associated nucleotide-binding protein 9</fullName>
    </alternativeName>
</protein>
<accession>A0A9D2Y1D1</accession>
<gene>
    <name evidence="17" type="ORF">G4P62_007362</name>
</gene>
<evidence type="ECO:0000256" key="7">
    <source>
        <dbReference type="ARBA" id="ARBA00022737"/>
    </source>
</evidence>
<evidence type="ECO:0000256" key="5">
    <source>
        <dbReference type="ARBA" id="ARBA00008535"/>
    </source>
</evidence>
<dbReference type="KEGG" id="nfu:107381705"/>
<evidence type="ECO:0000256" key="10">
    <source>
        <dbReference type="ARBA" id="ARBA00023034"/>
    </source>
</evidence>
<comment type="similarity">
    <text evidence="5">Belongs to the TRAFAC class TrmE-Era-EngA-EngB-Septin-like GTPase superfamily. AIG1/Toc34/Toc159-like paraseptin GTPase family. IAN subfamily.</text>
</comment>
<keyword evidence="9" id="KW-0256">Endoplasmic reticulum</keyword>
<evidence type="ECO:0000256" key="4">
    <source>
        <dbReference type="ARBA" id="ARBA00004555"/>
    </source>
</evidence>
<keyword evidence="7" id="KW-0677">Repeat</keyword>
<evidence type="ECO:0000256" key="8">
    <source>
        <dbReference type="ARBA" id="ARBA00022741"/>
    </source>
</evidence>
<evidence type="ECO:0000313" key="18">
    <source>
        <dbReference type="Proteomes" id="UP000822369"/>
    </source>
</evidence>
<evidence type="ECO:0000256" key="15">
    <source>
        <dbReference type="ARBA" id="ARBA00077278"/>
    </source>
</evidence>
<dbReference type="InterPro" id="IPR045058">
    <property type="entry name" value="GIMA/IAN/Toc"/>
</dbReference>
<keyword evidence="11" id="KW-0496">Mitochondrion</keyword>
<evidence type="ECO:0000256" key="6">
    <source>
        <dbReference type="ARBA" id="ARBA00022490"/>
    </source>
</evidence>
<reference evidence="17" key="1">
    <citation type="submission" date="2020-03" db="EMBL/GenBank/DDBJ databases">
        <title>Intra-Species Differences in Population Size shape Life History and Genome Evolution.</title>
        <authorList>
            <person name="Willemsen D."/>
            <person name="Cui R."/>
            <person name="Valenzano D.R."/>
        </authorList>
    </citation>
    <scope>NUCLEOTIDE SEQUENCE</scope>
    <source>
        <strain evidence="17">GRZ</strain>
        <tissue evidence="17">Whole</tissue>
    </source>
</reference>
<dbReference type="InterPro" id="IPR006703">
    <property type="entry name" value="G_AIG1"/>
</dbReference>
<comment type="subcellular location">
    <subcellularLocation>
        <location evidence="3">Cytoplasm</location>
        <location evidence="3">Cytosol</location>
    </subcellularLocation>
    <subcellularLocation>
        <location evidence="2">Endoplasmic reticulum</location>
    </subcellularLocation>
    <subcellularLocation>
        <location evidence="4">Golgi apparatus</location>
    </subcellularLocation>
    <subcellularLocation>
        <location evidence="1">Mitochondrion</location>
    </subcellularLocation>
</comment>
<dbReference type="InterPro" id="IPR027417">
    <property type="entry name" value="P-loop_NTPase"/>
</dbReference>